<dbReference type="Proteomes" id="UP000677803">
    <property type="component" value="Unassembled WGS sequence"/>
</dbReference>
<proteinExistence type="predicted"/>
<organism evidence="2 3">
    <name type="scientific">Menidia menidia</name>
    <name type="common">Atlantic silverside</name>
    <dbReference type="NCBI Taxonomy" id="238744"/>
    <lineage>
        <taxon>Eukaryota</taxon>
        <taxon>Metazoa</taxon>
        <taxon>Chordata</taxon>
        <taxon>Craniata</taxon>
        <taxon>Vertebrata</taxon>
        <taxon>Euteleostomi</taxon>
        <taxon>Actinopterygii</taxon>
        <taxon>Neopterygii</taxon>
        <taxon>Teleostei</taxon>
        <taxon>Neoteleostei</taxon>
        <taxon>Acanthomorphata</taxon>
        <taxon>Ovalentaria</taxon>
        <taxon>Atherinomorphae</taxon>
        <taxon>Atheriniformes</taxon>
        <taxon>Atherinopsidae</taxon>
        <taxon>Menidiinae</taxon>
        <taxon>Menidia</taxon>
    </lineage>
</organism>
<feature type="region of interest" description="Disordered" evidence="1">
    <location>
        <begin position="95"/>
        <end position="117"/>
    </location>
</feature>
<feature type="compositionally biased region" description="Basic and acidic residues" evidence="1">
    <location>
        <begin position="248"/>
        <end position="260"/>
    </location>
</feature>
<evidence type="ECO:0000256" key="1">
    <source>
        <dbReference type="SAM" id="MobiDB-lite"/>
    </source>
</evidence>
<protein>
    <submittedName>
        <fullName evidence="2">(Atlantic silverside) hypothetical protein</fullName>
    </submittedName>
</protein>
<comment type="caution">
    <text evidence="2">The sequence shown here is derived from an EMBL/GenBank/DDBJ whole genome shotgun (WGS) entry which is preliminary data.</text>
</comment>
<feature type="compositionally biased region" description="Low complexity" evidence="1">
    <location>
        <begin position="233"/>
        <end position="246"/>
    </location>
</feature>
<feature type="region of interest" description="Disordered" evidence="1">
    <location>
        <begin position="233"/>
        <end position="280"/>
    </location>
</feature>
<evidence type="ECO:0000313" key="3">
    <source>
        <dbReference type="Proteomes" id="UP000677803"/>
    </source>
</evidence>
<accession>A0A8S4ALN7</accession>
<dbReference type="EMBL" id="CAJRST010005557">
    <property type="protein sequence ID" value="CAG5889268.1"/>
    <property type="molecule type" value="Genomic_DNA"/>
</dbReference>
<name>A0A8S4ALN7_9TELE</name>
<evidence type="ECO:0000313" key="2">
    <source>
        <dbReference type="EMBL" id="CAG5889268.1"/>
    </source>
</evidence>
<gene>
    <name evidence="2" type="ORF">MMEN_LOCUS6180</name>
</gene>
<sequence length="442" mass="47308">MFGSQEAPAAIFAGQVALAAIFNGLVVAGGHLCRPSTDHFPARGLVRRAVASKAGSGVGRRLRGAPDFNTKRQKCNVQTAEPRWDGSVVMFHQDEEQKPQTWTEPAPGSVSKSSDDSRHLPYLVVDDGNKHNDLTAAHGHWPADLQRVDQSQAALVMYSLQRRLRLAEEAGLRGRPATVPYFTRRTDRRNGPGGSALAPVSLAAASGPAPAALRWGSLLRGRAANAARVYRGPPAVSAAPPVGVGPRRPADRPTDREGRKARGKKGSGAANRREPETFPLENKPNAITAAGLPSICFSLDVWSSRQLVTSRRSSSSPCRHISSSFPCPAVALRDGRVDVRLLRGPSSATSLWQLIDTFPPRLVCGRGNRPGDHGPREGWGGCQSSACTVNPVISRFRLGERISKRPCVRARGLVAPQHGLRCRGVKLVVIVVLRGLDTAPSG</sequence>
<reference evidence="2" key="1">
    <citation type="submission" date="2021-05" db="EMBL/GenBank/DDBJ databases">
        <authorList>
            <person name="Tigano A."/>
        </authorList>
    </citation>
    <scope>NUCLEOTIDE SEQUENCE</scope>
</reference>
<keyword evidence="3" id="KW-1185">Reference proteome</keyword>
<dbReference type="AlphaFoldDB" id="A0A8S4ALN7"/>